<proteinExistence type="predicted"/>
<dbReference type="EMBL" id="BRYA01000333">
    <property type="protein sequence ID" value="GMI47173.1"/>
    <property type="molecule type" value="Genomic_DNA"/>
</dbReference>
<keyword evidence="1" id="KW-0175">Coiled coil</keyword>
<protein>
    <submittedName>
        <fullName evidence="3">Uncharacterized protein</fullName>
    </submittedName>
</protein>
<feature type="region of interest" description="Disordered" evidence="2">
    <location>
        <begin position="1"/>
        <end position="55"/>
    </location>
</feature>
<evidence type="ECO:0000313" key="4">
    <source>
        <dbReference type="Proteomes" id="UP001165065"/>
    </source>
</evidence>
<feature type="coiled-coil region" evidence="1">
    <location>
        <begin position="272"/>
        <end position="331"/>
    </location>
</feature>
<comment type="caution">
    <text evidence="3">The sequence shown here is derived from an EMBL/GenBank/DDBJ whole genome shotgun (WGS) entry which is preliminary data.</text>
</comment>
<sequence>MPRNLRPPGLVPHSVPPPVPHASLDISLLSVPKSPPSPSPSTSSYPEPPPPLSNDTVAALLLSKTTSHLTLQSKSQPKSATAKATTDEENRAIASLRSYCTETKPGDPSNVDYDDDGPQAPPRLNAGYPLDLNRGGEIQRAFDRGRALFDRGRALGGGGGVGGIGSHDFYGLENMGLEGATLSEVRWNGLRRQYDLIKGENERLIENLKDVEDRWEDTEMVRVKMEAERGEWEKRARTAEDRERAMEGECINLKAQLKECKLGMGRKVDKALRECEAKVREVERRMEDKVISMEETIREVRRRNNKQSQVILELREDKKNILELVKKAENSAEERAEKMSSSLINRMRESLLEHSKTSKKNLDSALLAIKATHIPVERHNESMLKLRREYEHAREGIVEVMSNKLKIGVETAEIKNRLLRGEIEKMREEIEWMRGGGGRETIERYKKGGEQEQQVNPHGET</sequence>
<dbReference type="OrthoDB" id="10536118at2759"/>
<evidence type="ECO:0000313" key="3">
    <source>
        <dbReference type="EMBL" id="GMI47173.1"/>
    </source>
</evidence>
<evidence type="ECO:0000256" key="2">
    <source>
        <dbReference type="SAM" id="MobiDB-lite"/>
    </source>
</evidence>
<feature type="region of interest" description="Disordered" evidence="2">
    <location>
        <begin position="68"/>
        <end position="119"/>
    </location>
</feature>
<feature type="compositionally biased region" description="Basic and acidic residues" evidence="2">
    <location>
        <begin position="440"/>
        <end position="450"/>
    </location>
</feature>
<feature type="coiled-coil region" evidence="1">
    <location>
        <begin position="376"/>
        <end position="429"/>
    </location>
</feature>
<gene>
    <name evidence="3" type="ORF">TrCOL_g6525</name>
</gene>
<name>A0A9W7LEL6_9STRA</name>
<accession>A0A9W7LEL6</accession>
<feature type="compositionally biased region" description="Polar residues" evidence="2">
    <location>
        <begin position="451"/>
        <end position="461"/>
    </location>
</feature>
<evidence type="ECO:0000256" key="1">
    <source>
        <dbReference type="SAM" id="Coils"/>
    </source>
</evidence>
<feature type="coiled-coil region" evidence="1">
    <location>
        <begin position="194"/>
        <end position="242"/>
    </location>
</feature>
<keyword evidence="4" id="KW-1185">Reference proteome</keyword>
<feature type="region of interest" description="Disordered" evidence="2">
    <location>
        <begin position="438"/>
        <end position="461"/>
    </location>
</feature>
<organism evidence="3 4">
    <name type="scientific">Triparma columacea</name>
    <dbReference type="NCBI Taxonomy" id="722753"/>
    <lineage>
        <taxon>Eukaryota</taxon>
        <taxon>Sar</taxon>
        <taxon>Stramenopiles</taxon>
        <taxon>Ochrophyta</taxon>
        <taxon>Bolidophyceae</taxon>
        <taxon>Parmales</taxon>
        <taxon>Triparmaceae</taxon>
        <taxon>Triparma</taxon>
    </lineage>
</organism>
<dbReference type="AlphaFoldDB" id="A0A9W7LEL6"/>
<dbReference type="Proteomes" id="UP001165065">
    <property type="component" value="Unassembled WGS sequence"/>
</dbReference>
<reference evidence="4" key="1">
    <citation type="journal article" date="2023" name="Commun. Biol.">
        <title>Genome analysis of Parmales, the sister group of diatoms, reveals the evolutionary specialization of diatoms from phago-mixotrophs to photoautotrophs.</title>
        <authorList>
            <person name="Ban H."/>
            <person name="Sato S."/>
            <person name="Yoshikawa S."/>
            <person name="Yamada K."/>
            <person name="Nakamura Y."/>
            <person name="Ichinomiya M."/>
            <person name="Sato N."/>
            <person name="Blanc-Mathieu R."/>
            <person name="Endo H."/>
            <person name="Kuwata A."/>
            <person name="Ogata H."/>
        </authorList>
    </citation>
    <scope>NUCLEOTIDE SEQUENCE [LARGE SCALE GENOMIC DNA]</scope>
</reference>